<proteinExistence type="inferred from homology"/>
<evidence type="ECO:0000313" key="8">
    <source>
        <dbReference type="Proteomes" id="UP001069090"/>
    </source>
</evidence>
<organism evidence="7 8">
    <name type="scientific">Dasania phycosphaerae</name>
    <dbReference type="NCBI Taxonomy" id="2950436"/>
    <lineage>
        <taxon>Bacteria</taxon>
        <taxon>Pseudomonadati</taxon>
        <taxon>Pseudomonadota</taxon>
        <taxon>Gammaproteobacteria</taxon>
        <taxon>Cellvibrionales</taxon>
        <taxon>Spongiibacteraceae</taxon>
        <taxon>Dasania</taxon>
    </lineage>
</organism>
<dbReference type="InterPro" id="IPR013325">
    <property type="entry name" value="RNA_pol_sigma_r2"/>
</dbReference>
<accession>A0A9J6RK55</accession>
<comment type="caution">
    <text evidence="7">The sequence shown here is derived from an EMBL/GenBank/DDBJ whole genome shotgun (WGS) entry which is preliminary data.</text>
</comment>
<dbReference type="InterPro" id="IPR014284">
    <property type="entry name" value="RNA_pol_sigma-70_dom"/>
</dbReference>
<dbReference type="GO" id="GO:0016987">
    <property type="term" value="F:sigma factor activity"/>
    <property type="evidence" value="ECO:0007669"/>
    <property type="project" value="UniProtKB-KW"/>
</dbReference>
<evidence type="ECO:0000256" key="3">
    <source>
        <dbReference type="ARBA" id="ARBA00023082"/>
    </source>
</evidence>
<evidence type="ECO:0000313" key="7">
    <source>
        <dbReference type="EMBL" id="MCZ0864788.1"/>
    </source>
</evidence>
<dbReference type="PANTHER" id="PTHR43133:SF63">
    <property type="entry name" value="RNA POLYMERASE SIGMA FACTOR FECI-RELATED"/>
    <property type="match status" value="1"/>
</dbReference>
<dbReference type="Proteomes" id="UP001069090">
    <property type="component" value="Unassembled WGS sequence"/>
</dbReference>
<dbReference type="AlphaFoldDB" id="A0A9J6RK55"/>
<dbReference type="Gene3D" id="1.10.1740.10">
    <property type="match status" value="1"/>
</dbReference>
<dbReference type="PANTHER" id="PTHR43133">
    <property type="entry name" value="RNA POLYMERASE ECF-TYPE SIGMA FACTO"/>
    <property type="match status" value="1"/>
</dbReference>
<dbReference type="EMBL" id="JAPTGG010000004">
    <property type="protein sequence ID" value="MCZ0864788.1"/>
    <property type="molecule type" value="Genomic_DNA"/>
</dbReference>
<dbReference type="RefSeq" id="WP_258330942.1">
    <property type="nucleotide sequence ID" value="NZ_JAPTGG010000004.1"/>
</dbReference>
<evidence type="ECO:0000259" key="5">
    <source>
        <dbReference type="Pfam" id="PF04542"/>
    </source>
</evidence>
<evidence type="ECO:0000256" key="4">
    <source>
        <dbReference type="ARBA" id="ARBA00023163"/>
    </source>
</evidence>
<protein>
    <submittedName>
        <fullName evidence="7">Sigma-70 family RNA polymerase sigma factor</fullName>
    </submittedName>
</protein>
<dbReference type="Pfam" id="PF08281">
    <property type="entry name" value="Sigma70_r4_2"/>
    <property type="match status" value="1"/>
</dbReference>
<dbReference type="NCBIfam" id="TIGR02937">
    <property type="entry name" value="sigma70-ECF"/>
    <property type="match status" value="1"/>
</dbReference>
<dbReference type="InterPro" id="IPR036388">
    <property type="entry name" value="WH-like_DNA-bd_sf"/>
</dbReference>
<comment type="similarity">
    <text evidence="1">Belongs to the sigma-70 factor family. ECF subfamily.</text>
</comment>
<dbReference type="InterPro" id="IPR013249">
    <property type="entry name" value="RNA_pol_sigma70_r4_t2"/>
</dbReference>
<keyword evidence="3" id="KW-0731">Sigma factor</keyword>
<name>A0A9J6RK55_9GAMM</name>
<dbReference type="InterPro" id="IPR007627">
    <property type="entry name" value="RNA_pol_sigma70_r2"/>
</dbReference>
<reference evidence="7 8" key="1">
    <citation type="submission" date="2022-12" db="EMBL/GenBank/DDBJ databases">
        <title>Dasania phycosphaerae sp. nov., isolated from particulate material of the south coast of Korea.</title>
        <authorList>
            <person name="Jiang Y."/>
        </authorList>
    </citation>
    <scope>NUCLEOTIDE SEQUENCE [LARGE SCALE GENOMIC DNA]</scope>
    <source>
        <strain evidence="7 8">GY-19</strain>
    </source>
</reference>
<dbReference type="SUPFAM" id="SSF88659">
    <property type="entry name" value="Sigma3 and sigma4 domains of RNA polymerase sigma factors"/>
    <property type="match status" value="1"/>
</dbReference>
<sequence length="211" mass="23623">MAVANQKQCMPQDAINSQPSHNPSVAITVIYQLNSPALGSAFSDLYREQRDKLVGFLMAKGQAREDAEDIAQVAFMRVQPLIDKGELRTPSAYLYQTASNLLVDQLRQKTIHRNYVNGEYHKFADSEAIEPLDCRTPERQLELEKQLQALTQALSALPINCSQALLWQRIKGYSYSEIAAAKQVSVSSVEKYIGQALKHCRLAIEQAESQP</sequence>
<dbReference type="GO" id="GO:0003677">
    <property type="term" value="F:DNA binding"/>
    <property type="evidence" value="ECO:0007669"/>
    <property type="project" value="InterPro"/>
</dbReference>
<dbReference type="Pfam" id="PF04542">
    <property type="entry name" value="Sigma70_r2"/>
    <property type="match status" value="1"/>
</dbReference>
<keyword evidence="8" id="KW-1185">Reference proteome</keyword>
<keyword evidence="4" id="KW-0804">Transcription</keyword>
<dbReference type="GO" id="GO:0006352">
    <property type="term" value="P:DNA-templated transcription initiation"/>
    <property type="evidence" value="ECO:0007669"/>
    <property type="project" value="InterPro"/>
</dbReference>
<feature type="domain" description="RNA polymerase sigma-70 region 2" evidence="5">
    <location>
        <begin position="45"/>
        <end position="109"/>
    </location>
</feature>
<gene>
    <name evidence="7" type="ORF">O0V09_06225</name>
</gene>
<dbReference type="SUPFAM" id="SSF88946">
    <property type="entry name" value="Sigma2 domain of RNA polymerase sigma factors"/>
    <property type="match status" value="1"/>
</dbReference>
<dbReference type="InterPro" id="IPR013324">
    <property type="entry name" value="RNA_pol_sigma_r3/r4-like"/>
</dbReference>
<evidence type="ECO:0000256" key="2">
    <source>
        <dbReference type="ARBA" id="ARBA00023015"/>
    </source>
</evidence>
<dbReference type="InterPro" id="IPR039425">
    <property type="entry name" value="RNA_pol_sigma-70-like"/>
</dbReference>
<evidence type="ECO:0000256" key="1">
    <source>
        <dbReference type="ARBA" id="ARBA00010641"/>
    </source>
</evidence>
<evidence type="ECO:0000259" key="6">
    <source>
        <dbReference type="Pfam" id="PF08281"/>
    </source>
</evidence>
<keyword evidence="2" id="KW-0805">Transcription regulation</keyword>
<dbReference type="Gene3D" id="1.10.10.10">
    <property type="entry name" value="Winged helix-like DNA-binding domain superfamily/Winged helix DNA-binding domain"/>
    <property type="match status" value="1"/>
</dbReference>
<feature type="domain" description="RNA polymerase sigma factor 70 region 4 type 2" evidence="6">
    <location>
        <begin position="148"/>
        <end position="200"/>
    </location>
</feature>